<sequence>MVENIKRIIAGGVLYTLSTFIAFRTPRTLLPLPPPTSAIAAPSPDDPNALGSDGLPKFARTTTQTFEGKEITVAQVNNQVKGFTTRRYPNEPDKEAGRHRMSSSQEQQRGLPVTSSSLGSGDFQLSAPGIQSLVTRLAARPESMLASSHIAAS</sequence>
<dbReference type="Proteomes" id="UP000485058">
    <property type="component" value="Unassembled WGS sequence"/>
</dbReference>
<feature type="region of interest" description="Disordered" evidence="1">
    <location>
        <begin position="82"/>
        <end position="122"/>
    </location>
</feature>
<feature type="compositionally biased region" description="Polar residues" evidence="1">
    <location>
        <begin position="102"/>
        <end position="119"/>
    </location>
</feature>
<comment type="caution">
    <text evidence="2">The sequence shown here is derived from an EMBL/GenBank/DDBJ whole genome shotgun (WGS) entry which is preliminary data.</text>
</comment>
<dbReference type="AlphaFoldDB" id="A0A699ZL96"/>
<feature type="compositionally biased region" description="Basic and acidic residues" evidence="1">
    <location>
        <begin position="88"/>
        <end position="98"/>
    </location>
</feature>
<evidence type="ECO:0000313" key="3">
    <source>
        <dbReference type="Proteomes" id="UP000485058"/>
    </source>
</evidence>
<dbReference type="EMBL" id="BLLF01001618">
    <property type="protein sequence ID" value="GFH20349.1"/>
    <property type="molecule type" value="Genomic_DNA"/>
</dbReference>
<proteinExistence type="predicted"/>
<accession>A0A699ZL96</accession>
<evidence type="ECO:0000313" key="2">
    <source>
        <dbReference type="EMBL" id="GFH20349.1"/>
    </source>
</evidence>
<keyword evidence="3" id="KW-1185">Reference proteome</keyword>
<evidence type="ECO:0000256" key="1">
    <source>
        <dbReference type="SAM" id="MobiDB-lite"/>
    </source>
</evidence>
<gene>
    <name evidence="2" type="ORF">HaLaN_17457</name>
</gene>
<reference evidence="2 3" key="1">
    <citation type="submission" date="2020-02" db="EMBL/GenBank/DDBJ databases">
        <title>Draft genome sequence of Haematococcus lacustris strain NIES-144.</title>
        <authorList>
            <person name="Morimoto D."/>
            <person name="Nakagawa S."/>
            <person name="Yoshida T."/>
            <person name="Sawayama S."/>
        </authorList>
    </citation>
    <scope>NUCLEOTIDE SEQUENCE [LARGE SCALE GENOMIC DNA]</scope>
    <source>
        <strain evidence="2 3">NIES-144</strain>
    </source>
</reference>
<name>A0A699ZL96_HAELA</name>
<organism evidence="2 3">
    <name type="scientific">Haematococcus lacustris</name>
    <name type="common">Green alga</name>
    <name type="synonym">Haematococcus pluvialis</name>
    <dbReference type="NCBI Taxonomy" id="44745"/>
    <lineage>
        <taxon>Eukaryota</taxon>
        <taxon>Viridiplantae</taxon>
        <taxon>Chlorophyta</taxon>
        <taxon>core chlorophytes</taxon>
        <taxon>Chlorophyceae</taxon>
        <taxon>CS clade</taxon>
        <taxon>Chlamydomonadales</taxon>
        <taxon>Haematococcaceae</taxon>
        <taxon>Haematococcus</taxon>
    </lineage>
</organism>
<protein>
    <submittedName>
        <fullName evidence="2">Uncharacterized protein</fullName>
    </submittedName>
</protein>